<dbReference type="EMBL" id="LS997623">
    <property type="protein sequence ID" value="SYZ66175.1"/>
    <property type="molecule type" value="Genomic_DNA"/>
</dbReference>
<protein>
    <submittedName>
        <fullName evidence="4">Hypothetical_protein</fullName>
    </submittedName>
</protein>
<dbReference type="Proteomes" id="UP000319462">
    <property type="component" value="Chromosome 24"/>
</dbReference>
<dbReference type="AlphaFoldDB" id="A0A3P3Z7R3"/>
<accession>A0A3P3Z7R3</accession>
<feature type="transmembrane region" description="Helical" evidence="2">
    <location>
        <begin position="240"/>
        <end position="257"/>
    </location>
</feature>
<evidence type="ECO:0000256" key="2">
    <source>
        <dbReference type="SAM" id="Phobius"/>
    </source>
</evidence>
<proteinExistence type="predicted"/>
<dbReference type="Pfam" id="PF12158">
    <property type="entry name" value="DUF3592"/>
    <property type="match status" value="1"/>
</dbReference>
<reference evidence="4 5" key="1">
    <citation type="submission" date="2018-09" db="EMBL/GenBank/DDBJ databases">
        <authorList>
            <person name="Peiro R."/>
            <person name="Begona"/>
            <person name="Cbmso G."/>
            <person name="Lopez M."/>
            <person name="Gonzalez S."/>
        </authorList>
    </citation>
    <scope>NUCLEOTIDE SEQUENCE [LARGE SCALE GENOMIC DNA]</scope>
</reference>
<organism evidence="4 5">
    <name type="scientific">Leishmania braziliensis MHOM/BR/75/M2904</name>
    <dbReference type="NCBI Taxonomy" id="420245"/>
    <lineage>
        <taxon>Eukaryota</taxon>
        <taxon>Discoba</taxon>
        <taxon>Euglenozoa</taxon>
        <taxon>Kinetoplastea</taxon>
        <taxon>Metakinetoplastina</taxon>
        <taxon>Trypanosomatida</taxon>
        <taxon>Trypanosomatidae</taxon>
        <taxon>Leishmaniinae</taxon>
        <taxon>Leishmania</taxon>
        <taxon>Leishmania braziliensis species complex</taxon>
    </lineage>
</organism>
<keyword evidence="2" id="KW-1133">Transmembrane helix</keyword>
<feature type="domain" description="DUF3592" evidence="3">
    <location>
        <begin position="156"/>
        <end position="231"/>
    </location>
</feature>
<evidence type="ECO:0000313" key="5">
    <source>
        <dbReference type="Proteomes" id="UP000319462"/>
    </source>
</evidence>
<dbReference type="InterPro" id="IPR021994">
    <property type="entry name" value="DUF3592"/>
</dbReference>
<name>A0A3P3Z7R3_LEIBR</name>
<sequence length="304" mass="34792">MADSCARRTSAAWNLVERVRLSLLLGRIALLCLFPSTTQLLSPFPILSSSFPFPCLSISPLVSPSRRGGAPATRNSIVLAKSMSSGRIYKFIFRKEQPQWLWDLALEVRLPALFLVGVVYVNTKCYYDALSSYQAGSRWGITQGKLLELRKLNYRHISVPRYAVKYEFEVDGKRYVSTRGTTGSPYRNWMEGWYDDTITEAEYLQAIPVLRVGERCSVFYDKKNPKAHSALAQDANSFEISFLGFLAFFPLLMGHYMKAHFWMLRKAYMPNKKIRVRFPVYDHPKPPPPPPKEPRHISQSPPKS</sequence>
<gene>
    <name evidence="4" type="ORF">LBRM2904_24.0130</name>
</gene>
<evidence type="ECO:0000259" key="3">
    <source>
        <dbReference type="Pfam" id="PF12158"/>
    </source>
</evidence>
<keyword evidence="2" id="KW-0812">Transmembrane</keyword>
<keyword evidence="2" id="KW-0472">Membrane</keyword>
<evidence type="ECO:0000313" key="4">
    <source>
        <dbReference type="EMBL" id="SYZ66175.1"/>
    </source>
</evidence>
<feature type="region of interest" description="Disordered" evidence="1">
    <location>
        <begin position="279"/>
        <end position="304"/>
    </location>
</feature>
<evidence type="ECO:0000256" key="1">
    <source>
        <dbReference type="SAM" id="MobiDB-lite"/>
    </source>
</evidence>